<dbReference type="EMBL" id="JASZZN010000020">
    <property type="protein sequence ID" value="MDM4018285.1"/>
    <property type="molecule type" value="Genomic_DNA"/>
</dbReference>
<organism evidence="1 2">
    <name type="scientific">Roseiconus lacunae</name>
    <dbReference type="NCBI Taxonomy" id="2605694"/>
    <lineage>
        <taxon>Bacteria</taxon>
        <taxon>Pseudomonadati</taxon>
        <taxon>Planctomycetota</taxon>
        <taxon>Planctomycetia</taxon>
        <taxon>Pirellulales</taxon>
        <taxon>Pirellulaceae</taxon>
        <taxon>Roseiconus</taxon>
    </lineage>
</organism>
<proteinExistence type="predicted"/>
<keyword evidence="2" id="KW-1185">Reference proteome</keyword>
<comment type="caution">
    <text evidence="1">The sequence shown here is derived from an EMBL/GenBank/DDBJ whole genome shotgun (WGS) entry which is preliminary data.</text>
</comment>
<gene>
    <name evidence="1" type="ORF">QTN89_22735</name>
</gene>
<evidence type="ECO:0000313" key="1">
    <source>
        <dbReference type="EMBL" id="MDM4018285.1"/>
    </source>
</evidence>
<evidence type="ECO:0008006" key="3">
    <source>
        <dbReference type="Google" id="ProtNLM"/>
    </source>
</evidence>
<dbReference type="Proteomes" id="UP001239462">
    <property type="component" value="Unassembled WGS sequence"/>
</dbReference>
<sequence length="79" mass="8761">MRRTVFMRWIQSMSRGYVTHPFPPSRLRHTLIVGLFTAVFAGCGSSGATNVAENADEEAVTAYKEMVEKDAQSMAPPVR</sequence>
<evidence type="ECO:0000313" key="2">
    <source>
        <dbReference type="Proteomes" id="UP001239462"/>
    </source>
</evidence>
<protein>
    <recommendedName>
        <fullName evidence="3">Secreted protein</fullName>
    </recommendedName>
</protein>
<accession>A0ABT7PP50</accession>
<dbReference type="RefSeq" id="WP_289166046.1">
    <property type="nucleotide sequence ID" value="NZ_JASZZN010000020.1"/>
</dbReference>
<name>A0ABT7PP50_9BACT</name>
<reference evidence="1 2" key="1">
    <citation type="submission" date="2023-06" db="EMBL/GenBank/DDBJ databases">
        <title>Roseiconus lacunae JC819 isolated from Gulf of Mannar region, Tamil Nadu.</title>
        <authorList>
            <person name="Pk S."/>
            <person name="Ch S."/>
            <person name="Ch V.R."/>
        </authorList>
    </citation>
    <scope>NUCLEOTIDE SEQUENCE [LARGE SCALE GENOMIC DNA]</scope>
    <source>
        <strain evidence="1 2">JC819</strain>
    </source>
</reference>